<gene>
    <name evidence="1" type="ORF">DGMP_37840</name>
</gene>
<dbReference type="RefSeq" id="WP_228855380.1">
    <property type="nucleotide sequence ID" value="NZ_AP024086.1"/>
</dbReference>
<reference evidence="1" key="1">
    <citation type="submission" date="2020-09" db="EMBL/GenBank/DDBJ databases">
        <title>Desulfogranum mesoprofundum gen. nov., sp. nov., a novel mesophilic, sulfate-reducing chemolithoautotroph isolated from a deep-sea hydrothermal vent chimney in the Suiyo Seamount.</title>
        <authorList>
            <person name="Hashimoto Y."/>
            <person name="Nakagawa S."/>
        </authorList>
    </citation>
    <scope>NUCLEOTIDE SEQUENCE</scope>
    <source>
        <strain evidence="1">KT2</strain>
    </source>
</reference>
<dbReference type="AlphaFoldDB" id="A0A8D5FM52"/>
<evidence type="ECO:0000313" key="2">
    <source>
        <dbReference type="Proteomes" id="UP000826725"/>
    </source>
</evidence>
<proteinExistence type="predicted"/>
<name>A0A8D5FM52_9BACT</name>
<keyword evidence="2" id="KW-1185">Reference proteome</keyword>
<organism evidence="1 2">
    <name type="scientific">Desulfomarina profundi</name>
    <dbReference type="NCBI Taxonomy" id="2772557"/>
    <lineage>
        <taxon>Bacteria</taxon>
        <taxon>Pseudomonadati</taxon>
        <taxon>Thermodesulfobacteriota</taxon>
        <taxon>Desulfobulbia</taxon>
        <taxon>Desulfobulbales</taxon>
        <taxon>Desulfobulbaceae</taxon>
        <taxon>Desulfomarina</taxon>
    </lineage>
</organism>
<sequence>MIESVFQELAELFVPGTVTEPVSFYFSLGECKKTVKLSPDTCLVEDGRTVENADCVCKTSPDFFMKIWREDYRPGMKDFMTGVIKSNNPGALQDFLRCFGKSA</sequence>
<evidence type="ECO:0008006" key="3">
    <source>
        <dbReference type="Google" id="ProtNLM"/>
    </source>
</evidence>
<dbReference type="EMBL" id="AP024086">
    <property type="protein sequence ID" value="BCL63091.1"/>
    <property type="molecule type" value="Genomic_DNA"/>
</dbReference>
<dbReference type="Proteomes" id="UP000826725">
    <property type="component" value="Chromosome"/>
</dbReference>
<protein>
    <recommendedName>
        <fullName evidence="3">SCP2 domain-containing protein</fullName>
    </recommendedName>
</protein>
<evidence type="ECO:0000313" key="1">
    <source>
        <dbReference type="EMBL" id="BCL63091.1"/>
    </source>
</evidence>
<dbReference type="KEGG" id="dbk:DGMP_37840"/>
<accession>A0A8D5FM52</accession>